<evidence type="ECO:0000256" key="1">
    <source>
        <dbReference type="SAM" id="Coils"/>
    </source>
</evidence>
<keyword evidence="1" id="KW-0175">Coiled coil</keyword>
<protein>
    <submittedName>
        <fullName evidence="2">Cell division protein</fullName>
    </submittedName>
</protein>
<name>A0A8S5QFI7_9CAUD</name>
<evidence type="ECO:0000313" key="2">
    <source>
        <dbReference type="EMBL" id="DAE17300.1"/>
    </source>
</evidence>
<accession>A0A8S5QFI7</accession>
<organism evidence="2">
    <name type="scientific">Siphoviridae sp. ctEIp38</name>
    <dbReference type="NCBI Taxonomy" id="2825394"/>
    <lineage>
        <taxon>Viruses</taxon>
        <taxon>Duplodnaviria</taxon>
        <taxon>Heunggongvirae</taxon>
        <taxon>Uroviricota</taxon>
        <taxon>Caudoviricetes</taxon>
    </lineage>
</organism>
<proteinExistence type="predicted"/>
<keyword evidence="2" id="KW-0132">Cell division</keyword>
<keyword evidence="2" id="KW-0131">Cell cycle</keyword>
<dbReference type="EMBL" id="BK015638">
    <property type="protein sequence ID" value="DAE17300.1"/>
    <property type="molecule type" value="Genomic_DNA"/>
</dbReference>
<reference evidence="2" key="1">
    <citation type="journal article" date="2021" name="Proc. Natl. Acad. Sci. U.S.A.">
        <title>A Catalog of Tens of Thousands of Viruses from Human Metagenomes Reveals Hidden Associations with Chronic Diseases.</title>
        <authorList>
            <person name="Tisza M.J."/>
            <person name="Buck C.B."/>
        </authorList>
    </citation>
    <scope>NUCLEOTIDE SEQUENCE</scope>
    <source>
        <strain evidence="2">CtEIp38</strain>
    </source>
</reference>
<sequence>MEFFFICYLVIVLIIFIANCFSGDSSGGRESEEQMRIRYEQKIQKIRRKTERLQKENERLRKIKF</sequence>
<feature type="coiled-coil region" evidence="1">
    <location>
        <begin position="29"/>
        <end position="63"/>
    </location>
</feature>
<dbReference type="GO" id="GO:0051301">
    <property type="term" value="P:cell division"/>
    <property type="evidence" value="ECO:0007669"/>
    <property type="project" value="UniProtKB-KW"/>
</dbReference>